<reference evidence="2" key="1">
    <citation type="submission" date="2022-12" db="EMBL/GenBank/DDBJ databases">
        <title>Paraconexibacter alkalitolerans sp. nov. and Baekduia alba sp. nov., isolated from soil and emended description of the genera Paraconexibacter (Chun et al., 2020) and Baekduia (An et al., 2020).</title>
        <authorList>
            <person name="Vieira S."/>
            <person name="Huber K.J."/>
            <person name="Geppert A."/>
            <person name="Wolf J."/>
            <person name="Neumann-Schaal M."/>
            <person name="Muesken M."/>
            <person name="Overmann J."/>
        </authorList>
    </citation>
    <scope>NUCLEOTIDE SEQUENCE</scope>
    <source>
        <strain evidence="2">AEG42_29</strain>
    </source>
</reference>
<dbReference type="EMBL" id="CP114014">
    <property type="protein sequence ID" value="XAY07108.1"/>
    <property type="molecule type" value="Genomic_DNA"/>
</dbReference>
<dbReference type="InterPro" id="IPR029063">
    <property type="entry name" value="SAM-dependent_MTases_sf"/>
</dbReference>
<dbReference type="Gene3D" id="3.40.50.150">
    <property type="entry name" value="Vaccinia Virus protein VP39"/>
    <property type="match status" value="1"/>
</dbReference>
<dbReference type="SUPFAM" id="SSF53335">
    <property type="entry name" value="S-adenosyl-L-methionine-dependent methyltransferases"/>
    <property type="match status" value="1"/>
</dbReference>
<evidence type="ECO:0000259" key="1">
    <source>
        <dbReference type="Pfam" id="PF08241"/>
    </source>
</evidence>
<dbReference type="RefSeq" id="WP_354698315.1">
    <property type="nucleotide sequence ID" value="NZ_CP114014.1"/>
</dbReference>
<protein>
    <submittedName>
        <fullName evidence="2">Methyltransferase</fullName>
    </submittedName>
</protein>
<keyword evidence="2" id="KW-0808">Transferase</keyword>
<evidence type="ECO:0000313" key="2">
    <source>
        <dbReference type="EMBL" id="XAY07108.1"/>
    </source>
</evidence>
<accession>A0AAU7AZN8</accession>
<dbReference type="GO" id="GO:0032259">
    <property type="term" value="P:methylation"/>
    <property type="evidence" value="ECO:0007669"/>
    <property type="project" value="UniProtKB-KW"/>
</dbReference>
<gene>
    <name evidence="2" type="ORF">DSM112329_03987</name>
</gene>
<name>A0AAU7AZN8_9ACTN</name>
<dbReference type="Pfam" id="PF08241">
    <property type="entry name" value="Methyltransf_11"/>
    <property type="match status" value="1"/>
</dbReference>
<dbReference type="PANTHER" id="PTHR43591">
    <property type="entry name" value="METHYLTRANSFERASE"/>
    <property type="match status" value="1"/>
</dbReference>
<dbReference type="CDD" id="cd02440">
    <property type="entry name" value="AdoMet_MTases"/>
    <property type="match status" value="1"/>
</dbReference>
<dbReference type="InterPro" id="IPR013216">
    <property type="entry name" value="Methyltransf_11"/>
</dbReference>
<dbReference type="KEGG" id="parq:DSM112329_03987"/>
<organism evidence="2">
    <name type="scientific">Paraconexibacter sp. AEG42_29</name>
    <dbReference type="NCBI Taxonomy" id="2997339"/>
    <lineage>
        <taxon>Bacteria</taxon>
        <taxon>Bacillati</taxon>
        <taxon>Actinomycetota</taxon>
        <taxon>Thermoleophilia</taxon>
        <taxon>Solirubrobacterales</taxon>
        <taxon>Paraconexibacteraceae</taxon>
        <taxon>Paraconexibacter</taxon>
    </lineage>
</organism>
<sequence length="303" mass="33021">MAAPETAEEIRDVNTRYHDGAAADYDAKWGIDYGEIGRRQVLQKVRKALGAGHGSFDRALEIGAGTGYFTLNMMQAGVIREAVCTDISTGMMETLAGNAERLGLEVTTQVADAEALPFPDASFDLVLGHAVLHHLPNLDRAFDEFFRVLRPGGSVMFAGEPSRVGDRIAAYPKRAATRVAPAWRAALRARPAAEGWSDGGAENHQLEGSVDVHAFVPSDLSAFARGAGFTDVDVIGEELLANWFGWTNRALEASADQQDVPNWWRQYAYRGYIALQAVDRTLLESRLPPAIFYNLMIAAQKPA</sequence>
<feature type="domain" description="Methyltransferase type 11" evidence="1">
    <location>
        <begin position="60"/>
        <end position="157"/>
    </location>
</feature>
<proteinExistence type="predicted"/>
<keyword evidence="2" id="KW-0489">Methyltransferase</keyword>
<dbReference type="AlphaFoldDB" id="A0AAU7AZN8"/>
<dbReference type="GO" id="GO:0008757">
    <property type="term" value="F:S-adenosylmethionine-dependent methyltransferase activity"/>
    <property type="evidence" value="ECO:0007669"/>
    <property type="project" value="InterPro"/>
</dbReference>